<feature type="region of interest" description="Disordered" evidence="1">
    <location>
        <begin position="136"/>
        <end position="164"/>
    </location>
</feature>
<dbReference type="EMBL" id="FNAO01000002">
    <property type="protein sequence ID" value="SDD83264.1"/>
    <property type="molecule type" value="Genomic_DNA"/>
</dbReference>
<proteinExistence type="predicted"/>
<dbReference type="Gene3D" id="2.60.120.560">
    <property type="entry name" value="Exo-inulinase, domain 1"/>
    <property type="match status" value="1"/>
</dbReference>
<gene>
    <name evidence="3" type="ORF">SAMN05421636_10245</name>
</gene>
<dbReference type="RefSeq" id="WP_091866449.1">
    <property type="nucleotide sequence ID" value="NZ_FNAO01000002.1"/>
</dbReference>
<evidence type="ECO:0000313" key="4">
    <source>
        <dbReference type="Proteomes" id="UP000199109"/>
    </source>
</evidence>
<evidence type="ECO:0000313" key="3">
    <source>
        <dbReference type="EMBL" id="SDD83264.1"/>
    </source>
</evidence>
<keyword evidence="4" id="KW-1185">Reference proteome</keyword>
<reference evidence="3 4" key="1">
    <citation type="submission" date="2016-10" db="EMBL/GenBank/DDBJ databases">
        <authorList>
            <person name="de Groot N.N."/>
        </authorList>
    </citation>
    <scope>NUCLEOTIDE SEQUENCE [LARGE SCALE GENOMIC DNA]</scope>
    <source>
        <strain evidence="3 4">DSM 23421</strain>
    </source>
</reference>
<dbReference type="InterPro" id="IPR010496">
    <property type="entry name" value="AL/BT2_dom"/>
</dbReference>
<dbReference type="AlphaFoldDB" id="A0A1G6XYG5"/>
<organism evidence="3 4">
    <name type="scientific">Pricia antarctica</name>
    <dbReference type="NCBI Taxonomy" id="641691"/>
    <lineage>
        <taxon>Bacteria</taxon>
        <taxon>Pseudomonadati</taxon>
        <taxon>Bacteroidota</taxon>
        <taxon>Flavobacteriia</taxon>
        <taxon>Flavobacteriales</taxon>
        <taxon>Flavobacteriaceae</taxon>
        <taxon>Pricia</taxon>
    </lineage>
</organism>
<evidence type="ECO:0000256" key="1">
    <source>
        <dbReference type="SAM" id="MobiDB-lite"/>
    </source>
</evidence>
<protein>
    <recommendedName>
        <fullName evidence="2">3-keto-alpha-glucoside-1,2-lyase/3-keto-2-hydroxy-glucal hydratase domain-containing protein</fullName>
    </recommendedName>
</protein>
<feature type="domain" description="3-keto-alpha-glucoside-1,2-lyase/3-keto-2-hydroxy-glucal hydratase" evidence="2">
    <location>
        <begin position="44"/>
        <end position="249"/>
    </location>
</feature>
<dbReference type="Proteomes" id="UP000199109">
    <property type="component" value="Unassembled WGS sequence"/>
</dbReference>
<dbReference type="OrthoDB" id="9806233at2"/>
<dbReference type="Pfam" id="PF06439">
    <property type="entry name" value="3keto-disac_hyd"/>
    <property type="match status" value="1"/>
</dbReference>
<dbReference type="STRING" id="641691.SAMN05421636_10245"/>
<dbReference type="PROSITE" id="PS51257">
    <property type="entry name" value="PROKAR_LIPOPROTEIN"/>
    <property type="match status" value="1"/>
</dbReference>
<evidence type="ECO:0000259" key="2">
    <source>
        <dbReference type="Pfam" id="PF06439"/>
    </source>
</evidence>
<accession>A0A1G6XYG5</accession>
<dbReference type="GO" id="GO:0016787">
    <property type="term" value="F:hydrolase activity"/>
    <property type="evidence" value="ECO:0007669"/>
    <property type="project" value="InterPro"/>
</dbReference>
<name>A0A1G6XYG5_9FLAO</name>
<sequence>MKNLFLTLFIAATIFGCKDKTEKSQKEMTAERVEEAEAENPPQEWTALFDGTSFDGWKEYQNDEVSDNWKIEDGALVLHPPKNRKEGEIHDLVTKKEFTNFILSLDWRISEGGNSGVMWGVQEDAKYKKPYNTGPEIQVLDNEKHPDAKVGPSHQSGALYDLKGPSKDVTKPVGEWNTMVITVDNDNKRGSVELNGEEVVAFPVGNEMWNVMVSKSKFADWEGFGKFIQGKIALQDHGNGVSYRNIKIKEL</sequence>